<feature type="transmembrane region" description="Helical" evidence="4">
    <location>
        <begin position="331"/>
        <end position="352"/>
    </location>
</feature>
<feature type="transmembrane region" description="Helical" evidence="4">
    <location>
        <begin position="124"/>
        <end position="143"/>
    </location>
</feature>
<dbReference type="Proteomes" id="UP000746471">
    <property type="component" value="Unassembled WGS sequence"/>
</dbReference>
<evidence type="ECO:0000313" key="7">
    <source>
        <dbReference type="Proteomes" id="UP000746471"/>
    </source>
</evidence>
<organism evidence="6 7">
    <name type="scientific">Fusibacter paucivorans</name>
    <dbReference type="NCBI Taxonomy" id="76009"/>
    <lineage>
        <taxon>Bacteria</taxon>
        <taxon>Bacillati</taxon>
        <taxon>Bacillota</taxon>
        <taxon>Clostridia</taxon>
        <taxon>Eubacteriales</taxon>
        <taxon>Eubacteriales Family XII. Incertae Sedis</taxon>
        <taxon>Fusibacter</taxon>
    </lineage>
</organism>
<reference evidence="6 7" key="1">
    <citation type="submission" date="2021-05" db="EMBL/GenBank/DDBJ databases">
        <title>Fusibacter ferrireducens sp. nov., an anaerobic, sulfur- and Fe-reducing bacterium isolated from the mangrove sediment.</title>
        <authorList>
            <person name="Qiu D."/>
        </authorList>
    </citation>
    <scope>NUCLEOTIDE SEQUENCE [LARGE SCALE GENOMIC DNA]</scope>
    <source>
        <strain evidence="6 7">DSM 12116</strain>
    </source>
</reference>
<dbReference type="RefSeq" id="WP_213235783.1">
    <property type="nucleotide sequence ID" value="NZ_JAHBCL010000006.1"/>
</dbReference>
<dbReference type="Pfam" id="PF00196">
    <property type="entry name" value="GerE"/>
    <property type="match status" value="1"/>
</dbReference>
<feature type="transmembrane region" description="Helical" evidence="4">
    <location>
        <begin position="221"/>
        <end position="239"/>
    </location>
</feature>
<dbReference type="CDD" id="cd06170">
    <property type="entry name" value="LuxR_C_like"/>
    <property type="match status" value="1"/>
</dbReference>
<evidence type="ECO:0000256" key="1">
    <source>
        <dbReference type="ARBA" id="ARBA00023015"/>
    </source>
</evidence>
<feature type="transmembrane region" description="Helical" evidence="4">
    <location>
        <begin position="41"/>
        <end position="60"/>
    </location>
</feature>
<name>A0ABS5PLF9_9FIRM</name>
<dbReference type="EMBL" id="JAHBCL010000006">
    <property type="protein sequence ID" value="MBS7525999.1"/>
    <property type="molecule type" value="Genomic_DNA"/>
</dbReference>
<keyword evidence="4" id="KW-0812">Transmembrane</keyword>
<feature type="transmembrane region" description="Helical" evidence="4">
    <location>
        <begin position="246"/>
        <end position="265"/>
    </location>
</feature>
<feature type="transmembrane region" description="Helical" evidence="4">
    <location>
        <begin position="191"/>
        <end position="209"/>
    </location>
</feature>
<evidence type="ECO:0000256" key="4">
    <source>
        <dbReference type="SAM" id="Phobius"/>
    </source>
</evidence>
<feature type="transmembrane region" description="Helical" evidence="4">
    <location>
        <begin position="271"/>
        <end position="293"/>
    </location>
</feature>
<dbReference type="PROSITE" id="PS51257">
    <property type="entry name" value="PROKAR_LIPOPROTEIN"/>
    <property type="match status" value="1"/>
</dbReference>
<evidence type="ECO:0000256" key="3">
    <source>
        <dbReference type="ARBA" id="ARBA00023163"/>
    </source>
</evidence>
<evidence type="ECO:0000259" key="5">
    <source>
        <dbReference type="SMART" id="SM00421"/>
    </source>
</evidence>
<proteinExistence type="predicted"/>
<keyword evidence="1" id="KW-0805">Transcription regulation</keyword>
<dbReference type="InterPro" id="IPR000792">
    <property type="entry name" value="Tscrpt_reg_LuxR_C"/>
</dbReference>
<evidence type="ECO:0000256" key="2">
    <source>
        <dbReference type="ARBA" id="ARBA00023125"/>
    </source>
</evidence>
<sequence>MEAYWKSIQKYRNIILTFGVAYSCVIGFSLFGPLVKAYDALHIFSVSVISLVAFIVSFIMPRNLLNIKWVIPTGIVMTAVFGVVGSVAALPILSLLAVGIYAFAVATICRSWTFFVYGEIPPTLTGAVMSGAFLIAFSILYFLNIGYALLTPLMAFAIAILLLTIAYTIARRTLTEIAIQPMGLNQIWHQGLFLFIVYISGGISYAGIYPFLDAFQHIDRFYNVLPLVVCLPFAGYLTLRFQKTHVFVVGISLLGIAFSFFALGVNFTNYFFIQTFLQMGWAFLNVFGFTFAWDESKRLKTPGAFGTQIIFILMGVMTGAVLAQWFNARGFAIAVYAVTTLVPLFICLGYFIMMTVKPKSEEEMTLAVFSKLPILDPLTDREKEVAYYYFFDESAPSIADRLHISLNTVKTHLKKVYLKLEVSSKDEFKEKIKCFVLKS</sequence>
<keyword evidence="2" id="KW-0238">DNA-binding</keyword>
<gene>
    <name evidence="6" type="ORF">KHM83_04810</name>
</gene>
<feature type="domain" description="HTH luxR-type" evidence="5">
    <location>
        <begin position="375"/>
        <end position="432"/>
    </location>
</feature>
<dbReference type="InterPro" id="IPR036259">
    <property type="entry name" value="MFS_trans_sf"/>
</dbReference>
<feature type="transmembrane region" description="Helical" evidence="4">
    <location>
        <begin position="305"/>
        <end position="325"/>
    </location>
</feature>
<comment type="caution">
    <text evidence="6">The sequence shown here is derived from an EMBL/GenBank/DDBJ whole genome shotgun (WGS) entry which is preliminary data.</text>
</comment>
<feature type="transmembrane region" description="Helical" evidence="4">
    <location>
        <begin position="98"/>
        <end position="117"/>
    </location>
</feature>
<accession>A0ABS5PLF9</accession>
<protein>
    <recommendedName>
        <fullName evidence="5">HTH luxR-type domain-containing protein</fullName>
    </recommendedName>
</protein>
<dbReference type="Gene3D" id="1.10.10.10">
    <property type="entry name" value="Winged helix-like DNA-binding domain superfamily/Winged helix DNA-binding domain"/>
    <property type="match status" value="1"/>
</dbReference>
<keyword evidence="7" id="KW-1185">Reference proteome</keyword>
<keyword evidence="4" id="KW-0472">Membrane</keyword>
<dbReference type="InterPro" id="IPR036388">
    <property type="entry name" value="WH-like_DNA-bd_sf"/>
</dbReference>
<dbReference type="PANTHER" id="PTHR44688">
    <property type="entry name" value="DNA-BINDING TRANSCRIPTIONAL ACTIVATOR DEVR_DOSR"/>
    <property type="match status" value="1"/>
</dbReference>
<dbReference type="PANTHER" id="PTHR44688:SF16">
    <property type="entry name" value="DNA-BINDING TRANSCRIPTIONAL ACTIVATOR DEVR_DOSR"/>
    <property type="match status" value="1"/>
</dbReference>
<dbReference type="SUPFAM" id="SSF103473">
    <property type="entry name" value="MFS general substrate transporter"/>
    <property type="match status" value="1"/>
</dbReference>
<feature type="transmembrane region" description="Helical" evidence="4">
    <location>
        <begin position="69"/>
        <end position="92"/>
    </location>
</feature>
<evidence type="ECO:0000313" key="6">
    <source>
        <dbReference type="EMBL" id="MBS7525999.1"/>
    </source>
</evidence>
<feature type="transmembrane region" description="Helical" evidence="4">
    <location>
        <begin position="149"/>
        <end position="170"/>
    </location>
</feature>
<dbReference type="SMART" id="SM00421">
    <property type="entry name" value="HTH_LUXR"/>
    <property type="match status" value="1"/>
</dbReference>
<dbReference type="InterPro" id="IPR016032">
    <property type="entry name" value="Sig_transdc_resp-reg_C-effctor"/>
</dbReference>
<keyword evidence="3" id="KW-0804">Transcription</keyword>
<keyword evidence="4" id="KW-1133">Transmembrane helix</keyword>
<feature type="transmembrane region" description="Helical" evidence="4">
    <location>
        <begin position="14"/>
        <end position="35"/>
    </location>
</feature>
<dbReference type="SUPFAM" id="SSF46894">
    <property type="entry name" value="C-terminal effector domain of the bipartite response regulators"/>
    <property type="match status" value="1"/>
</dbReference>